<evidence type="ECO:0000256" key="3">
    <source>
        <dbReference type="ARBA" id="ARBA00022481"/>
    </source>
</evidence>
<organism evidence="8 9">
    <name type="scientific">Kangiella profundi</name>
    <dbReference type="NCBI Taxonomy" id="1561924"/>
    <lineage>
        <taxon>Bacteria</taxon>
        <taxon>Pseudomonadati</taxon>
        <taxon>Pseudomonadota</taxon>
        <taxon>Gammaproteobacteria</taxon>
        <taxon>Kangiellales</taxon>
        <taxon>Kangiellaceae</taxon>
        <taxon>Kangiella</taxon>
    </lineage>
</organism>
<dbReference type="PANTHER" id="PTHR30093:SF34">
    <property type="entry name" value="PREPILIN PEPTIDASE-DEPENDENT PROTEIN D"/>
    <property type="match status" value="1"/>
</dbReference>
<dbReference type="GO" id="GO:0015627">
    <property type="term" value="C:type II protein secretion system complex"/>
    <property type="evidence" value="ECO:0007669"/>
    <property type="project" value="InterPro"/>
</dbReference>
<dbReference type="GO" id="GO:0007155">
    <property type="term" value="P:cell adhesion"/>
    <property type="evidence" value="ECO:0007669"/>
    <property type="project" value="InterPro"/>
</dbReference>
<evidence type="ECO:0000256" key="2">
    <source>
        <dbReference type="ARBA" id="ARBA00005233"/>
    </source>
</evidence>
<evidence type="ECO:0000256" key="1">
    <source>
        <dbReference type="ARBA" id="ARBA00004167"/>
    </source>
</evidence>
<evidence type="ECO:0000256" key="6">
    <source>
        <dbReference type="ARBA" id="ARBA00023136"/>
    </source>
</evidence>
<keyword evidence="6" id="KW-0472">Membrane</keyword>
<dbReference type="GO" id="GO:0016020">
    <property type="term" value="C:membrane"/>
    <property type="evidence" value="ECO:0007669"/>
    <property type="project" value="UniProtKB-SubCell"/>
</dbReference>
<keyword evidence="3" id="KW-0488">Methylation</keyword>
<dbReference type="PRINTS" id="PR00885">
    <property type="entry name" value="BCTERIALGSPH"/>
</dbReference>
<dbReference type="InterPro" id="IPR012902">
    <property type="entry name" value="N_methyl_site"/>
</dbReference>
<dbReference type="InterPro" id="IPR001082">
    <property type="entry name" value="Pilin"/>
</dbReference>
<accession>A0A2K9AKY5</accession>
<evidence type="ECO:0000313" key="8">
    <source>
        <dbReference type="EMBL" id="AUD78302.1"/>
    </source>
</evidence>
<dbReference type="InterPro" id="IPR045584">
    <property type="entry name" value="Pilin-like"/>
</dbReference>
<keyword evidence="9" id="KW-1185">Reference proteome</keyword>
<dbReference type="GO" id="GO:0044096">
    <property type="term" value="C:type IV pilus"/>
    <property type="evidence" value="ECO:0007669"/>
    <property type="project" value="TreeGrafter"/>
</dbReference>
<evidence type="ECO:0000256" key="7">
    <source>
        <dbReference type="RuleBase" id="RU000389"/>
    </source>
</evidence>
<dbReference type="PANTHER" id="PTHR30093">
    <property type="entry name" value="GENERAL SECRETION PATHWAY PROTEIN G"/>
    <property type="match status" value="1"/>
</dbReference>
<dbReference type="EMBL" id="CP025120">
    <property type="protein sequence ID" value="AUD78302.1"/>
    <property type="molecule type" value="Genomic_DNA"/>
</dbReference>
<protein>
    <submittedName>
        <fullName evidence="8">Prepilin-type cleavage/methylation domain-containing protein</fullName>
    </submittedName>
</protein>
<name>A0A2K9AKY5_9GAMM</name>
<dbReference type="RefSeq" id="WP_106646175.1">
    <property type="nucleotide sequence ID" value="NZ_BMGO01000002.1"/>
</dbReference>
<evidence type="ECO:0000256" key="5">
    <source>
        <dbReference type="ARBA" id="ARBA00022989"/>
    </source>
</evidence>
<keyword evidence="5" id="KW-1133">Transmembrane helix</keyword>
<comment type="similarity">
    <text evidence="2 7">Belongs to the N-Me-Phe pilin family.</text>
</comment>
<sequence length="154" mass="15832">MQTKKQAGFTLIELMIVVAIVGILAAVAIPAYQDYIKRSKVSEVAATLAACKTSVAEFAASQNALPTTTDESGCDAGDSTYVSSLSVGAGGVIQATIQSVDSTLDGNTLNLAPYADVGLTTAAVDGDDIKAWKCSTSAASTEYKYLPANCRQAP</sequence>
<proteinExistence type="inferred from homology"/>
<gene>
    <name evidence="8" type="ORF">CW740_03215</name>
</gene>
<dbReference type="Gene3D" id="3.30.700.10">
    <property type="entry name" value="Glycoprotein, Type 4 Pilin"/>
    <property type="match status" value="1"/>
</dbReference>
<dbReference type="GO" id="GO:0043107">
    <property type="term" value="P:type IV pilus-dependent motility"/>
    <property type="evidence" value="ECO:0007669"/>
    <property type="project" value="TreeGrafter"/>
</dbReference>
<evidence type="ECO:0000256" key="4">
    <source>
        <dbReference type="ARBA" id="ARBA00022692"/>
    </source>
</evidence>
<dbReference type="KEGG" id="kpd:CW740_03215"/>
<reference evidence="8 9" key="1">
    <citation type="submission" date="2017-12" db="EMBL/GenBank/DDBJ databases">
        <title>Kangiella profundi FT102 completed genome.</title>
        <authorList>
            <person name="Xu J."/>
            <person name="Wang J."/>
            <person name="Lu Y."/>
        </authorList>
    </citation>
    <scope>NUCLEOTIDE SEQUENCE [LARGE SCALE GENOMIC DNA]</scope>
    <source>
        <strain evidence="8 9">FT102</strain>
    </source>
</reference>
<keyword evidence="4" id="KW-0812">Transmembrane</keyword>
<comment type="subcellular location">
    <subcellularLocation>
        <location evidence="1">Membrane</location>
        <topology evidence="1">Single-pass membrane protein</topology>
    </subcellularLocation>
</comment>
<keyword evidence="7" id="KW-0281">Fimbrium</keyword>
<dbReference type="Pfam" id="PF07963">
    <property type="entry name" value="N_methyl"/>
    <property type="match status" value="1"/>
</dbReference>
<dbReference type="AlphaFoldDB" id="A0A2K9AKY5"/>
<evidence type="ECO:0000313" key="9">
    <source>
        <dbReference type="Proteomes" id="UP000232693"/>
    </source>
</evidence>
<dbReference type="GO" id="GO:0015628">
    <property type="term" value="P:protein secretion by the type II secretion system"/>
    <property type="evidence" value="ECO:0007669"/>
    <property type="project" value="InterPro"/>
</dbReference>
<dbReference type="PROSITE" id="PS00409">
    <property type="entry name" value="PROKAR_NTER_METHYL"/>
    <property type="match status" value="1"/>
</dbReference>
<dbReference type="OrthoDB" id="5918848at2"/>
<dbReference type="SUPFAM" id="SSF54523">
    <property type="entry name" value="Pili subunits"/>
    <property type="match status" value="1"/>
</dbReference>
<dbReference type="InterPro" id="IPR002416">
    <property type="entry name" value="T2SS_protein-GspH"/>
</dbReference>
<dbReference type="Pfam" id="PF00114">
    <property type="entry name" value="Pilin"/>
    <property type="match status" value="1"/>
</dbReference>
<dbReference type="NCBIfam" id="TIGR02532">
    <property type="entry name" value="IV_pilin_GFxxxE"/>
    <property type="match status" value="1"/>
</dbReference>
<dbReference type="Proteomes" id="UP000232693">
    <property type="component" value="Chromosome"/>
</dbReference>